<organism evidence="4 5">
    <name type="scientific">Lachnoclostridium phocaeense</name>
    <dbReference type="NCBI Taxonomy" id="1871021"/>
    <lineage>
        <taxon>Bacteria</taxon>
        <taxon>Bacillati</taxon>
        <taxon>Bacillota</taxon>
        <taxon>Clostridia</taxon>
        <taxon>Lachnospirales</taxon>
        <taxon>Lachnospiraceae</taxon>
    </lineage>
</organism>
<feature type="domain" description="HD" evidence="3">
    <location>
        <begin position="16"/>
        <end position="175"/>
    </location>
</feature>
<dbReference type="GO" id="GO:0005737">
    <property type="term" value="C:cytoplasm"/>
    <property type="evidence" value="ECO:0007669"/>
    <property type="project" value="TreeGrafter"/>
</dbReference>
<keyword evidence="2" id="KW-0378">Hydrolase</keyword>
<reference evidence="4" key="1">
    <citation type="journal article" date="2021" name="PeerJ">
        <title>Extensive microbial diversity within the chicken gut microbiome revealed by metagenomics and culture.</title>
        <authorList>
            <person name="Gilroy R."/>
            <person name="Ravi A."/>
            <person name="Getino M."/>
            <person name="Pursley I."/>
            <person name="Horton D.L."/>
            <person name="Alikhan N.F."/>
            <person name="Baker D."/>
            <person name="Gharbi K."/>
            <person name="Hall N."/>
            <person name="Watson M."/>
            <person name="Adriaenssens E.M."/>
            <person name="Foster-Nyarko E."/>
            <person name="Jarju S."/>
            <person name="Secka A."/>
            <person name="Antonio M."/>
            <person name="Oren A."/>
            <person name="Chaudhuri R.R."/>
            <person name="La Ragione R."/>
            <person name="Hildebrand F."/>
            <person name="Pallen M.J."/>
        </authorList>
    </citation>
    <scope>NUCLEOTIDE SEQUENCE</scope>
    <source>
        <strain evidence="4">ChiSjej5B23-16112</strain>
    </source>
</reference>
<dbReference type="Proteomes" id="UP000769156">
    <property type="component" value="Unassembled WGS sequence"/>
</dbReference>
<dbReference type="SUPFAM" id="SSF109604">
    <property type="entry name" value="HD-domain/PDEase-like"/>
    <property type="match status" value="1"/>
</dbReference>
<evidence type="ECO:0000256" key="1">
    <source>
        <dbReference type="ARBA" id="ARBA00022723"/>
    </source>
</evidence>
<reference evidence="4" key="2">
    <citation type="submission" date="2021-09" db="EMBL/GenBank/DDBJ databases">
        <authorList>
            <person name="Gilroy R."/>
        </authorList>
    </citation>
    <scope>NUCLEOTIDE SEQUENCE</scope>
    <source>
        <strain evidence="4">ChiSjej5B23-16112</strain>
    </source>
</reference>
<name>A0A921LET0_9FIRM</name>
<accession>A0A921LET0</accession>
<dbReference type="InterPro" id="IPR006674">
    <property type="entry name" value="HD_domain"/>
</dbReference>
<dbReference type="InterPro" id="IPR039356">
    <property type="entry name" value="YfbR/HDDC2"/>
</dbReference>
<proteinExistence type="predicted"/>
<dbReference type="Gene3D" id="1.10.3210.10">
    <property type="entry name" value="Hypothetical protein af1432"/>
    <property type="match status" value="1"/>
</dbReference>
<dbReference type="Pfam" id="PF13023">
    <property type="entry name" value="HD_3"/>
    <property type="match status" value="1"/>
</dbReference>
<dbReference type="OrthoDB" id="9796032at2"/>
<dbReference type="PANTHER" id="PTHR11845">
    <property type="entry name" value="5'-DEOXYNUCLEOTIDASE HDDC2"/>
    <property type="match status" value="1"/>
</dbReference>
<dbReference type="PANTHER" id="PTHR11845:SF13">
    <property type="entry name" value="5'-DEOXYNUCLEOTIDASE HDDC2"/>
    <property type="match status" value="1"/>
</dbReference>
<dbReference type="EMBL" id="DYVY01000127">
    <property type="protein sequence ID" value="HJF94673.1"/>
    <property type="molecule type" value="Genomic_DNA"/>
</dbReference>
<evidence type="ECO:0000313" key="4">
    <source>
        <dbReference type="EMBL" id="HJF94673.1"/>
    </source>
</evidence>
<dbReference type="RefSeq" id="WP_076780830.1">
    <property type="nucleotide sequence ID" value="NZ_CALKQL010000007.1"/>
</dbReference>
<gene>
    <name evidence="4" type="ORF">K8V82_07760</name>
</gene>
<evidence type="ECO:0000259" key="3">
    <source>
        <dbReference type="Pfam" id="PF13023"/>
    </source>
</evidence>
<dbReference type="GO" id="GO:0002953">
    <property type="term" value="F:5'-deoxynucleotidase activity"/>
    <property type="evidence" value="ECO:0007669"/>
    <property type="project" value="InterPro"/>
</dbReference>
<protein>
    <submittedName>
        <fullName evidence="4">HD domain-containing protein</fullName>
    </submittedName>
</protein>
<evidence type="ECO:0000313" key="5">
    <source>
        <dbReference type="Proteomes" id="UP000769156"/>
    </source>
</evidence>
<dbReference type="AlphaFoldDB" id="A0A921LET0"/>
<comment type="caution">
    <text evidence="4">The sequence shown here is derived from an EMBL/GenBank/DDBJ whole genome shotgun (WGS) entry which is preliminary data.</text>
</comment>
<sequence length="199" mass="23153">MDQERIEKQFSFIREIDREKFIGRQTYLSDGERKENDAEHAWHMAIMTVLLSEYANEKIDVLRTVTMLLIHDIVEIDAGDTYAYDEEGKKTQKERERKAAERLYGLLPSDQGEKLKSLWEEFEACATPEARFARCMDNLQPMMLNAVTDGKAWVEHQVELSQILGRNQNTHTGSEILWEYARKNWIDPNVEKGTIKGGK</sequence>
<dbReference type="GO" id="GO:0046872">
    <property type="term" value="F:metal ion binding"/>
    <property type="evidence" value="ECO:0007669"/>
    <property type="project" value="UniProtKB-KW"/>
</dbReference>
<keyword evidence="1" id="KW-0479">Metal-binding</keyword>
<evidence type="ECO:0000256" key="2">
    <source>
        <dbReference type="ARBA" id="ARBA00022801"/>
    </source>
</evidence>